<keyword evidence="17" id="KW-1185">Reference proteome</keyword>
<dbReference type="InterPro" id="IPR011989">
    <property type="entry name" value="ARM-like"/>
</dbReference>
<dbReference type="InterPro" id="IPR039600">
    <property type="entry name" value="TANGO6/Rtp1"/>
</dbReference>
<name>A0A2I0TXB7_LIMLA</name>
<keyword evidence="5" id="KW-0479">Metal-binding</keyword>
<dbReference type="InterPro" id="IPR002126">
    <property type="entry name" value="Cadherin-like_dom"/>
</dbReference>
<evidence type="ECO:0000256" key="9">
    <source>
        <dbReference type="ARBA" id="ARBA00022989"/>
    </source>
</evidence>
<dbReference type="Pfam" id="PF00028">
    <property type="entry name" value="Cadherin"/>
    <property type="match status" value="6"/>
</dbReference>
<feature type="region of interest" description="Disordered" evidence="13">
    <location>
        <begin position="1645"/>
        <end position="1708"/>
    </location>
</feature>
<protein>
    <submittedName>
        <fullName evidence="16">Cadherin-1</fullName>
    </submittedName>
</protein>
<evidence type="ECO:0000256" key="1">
    <source>
        <dbReference type="ARBA" id="ARBA00004251"/>
    </source>
</evidence>
<dbReference type="InterPro" id="IPR057347">
    <property type="entry name" value="TANGO6_N"/>
</dbReference>
<dbReference type="PANTHER" id="PTHR20959:SF1">
    <property type="entry name" value="TRANSPORT AND GOLGI ORGANIZATION PROTEIN 6 HOMOLOG"/>
    <property type="match status" value="1"/>
</dbReference>
<keyword evidence="7 12" id="KW-0106">Calcium</keyword>
<evidence type="ECO:0000256" key="3">
    <source>
        <dbReference type="ARBA" id="ARBA00022475"/>
    </source>
</evidence>
<evidence type="ECO:0000259" key="15">
    <source>
        <dbReference type="PROSITE" id="PS50268"/>
    </source>
</evidence>
<dbReference type="Pfam" id="PF23565">
    <property type="entry name" value="ARM_TANGO6"/>
    <property type="match status" value="1"/>
</dbReference>
<proteinExistence type="inferred from homology"/>
<keyword evidence="4 14" id="KW-0812">Transmembrane</keyword>
<comment type="similarity">
    <text evidence="2">Belongs to the Tango6 family.</text>
</comment>
<dbReference type="InterPro" id="IPR057407">
    <property type="entry name" value="HEAT_TANGO6"/>
</dbReference>
<dbReference type="SMART" id="SM01055">
    <property type="entry name" value="Cadherin_pro"/>
    <property type="match status" value="1"/>
</dbReference>
<dbReference type="Gene3D" id="2.60.40.60">
    <property type="entry name" value="Cadherins"/>
    <property type="match status" value="8"/>
</dbReference>
<evidence type="ECO:0000256" key="10">
    <source>
        <dbReference type="ARBA" id="ARBA00023136"/>
    </source>
</evidence>
<evidence type="ECO:0000256" key="11">
    <source>
        <dbReference type="ARBA" id="ARBA00023180"/>
    </source>
</evidence>
<reference evidence="17" key="2">
    <citation type="submission" date="2017-12" db="EMBL/GenBank/DDBJ databases">
        <title>Genome sequence of the Bar-tailed Godwit (Limosa lapponica baueri).</title>
        <authorList>
            <person name="Lima N.C.B."/>
            <person name="Parody-Merino A.M."/>
            <person name="Battley P.F."/>
            <person name="Fidler A.E."/>
            <person name="Prosdocimi F."/>
        </authorList>
    </citation>
    <scope>NUCLEOTIDE SEQUENCE [LARGE SCALE GENOMIC DNA]</scope>
</reference>
<keyword evidence="3" id="KW-1003">Cell membrane</keyword>
<reference evidence="17" key="1">
    <citation type="submission" date="2017-11" db="EMBL/GenBank/DDBJ databases">
        <authorList>
            <person name="Lima N.C."/>
            <person name="Parody-Merino A.M."/>
            <person name="Battley P.F."/>
            <person name="Fidler A.E."/>
            <person name="Prosdocimi F."/>
        </authorList>
    </citation>
    <scope>NUCLEOTIDE SEQUENCE [LARGE SCALE GENOMIC DNA]</scope>
</reference>
<dbReference type="GO" id="GO:0007156">
    <property type="term" value="P:homophilic cell adhesion via plasma membrane adhesion molecules"/>
    <property type="evidence" value="ECO:0007669"/>
    <property type="project" value="InterPro"/>
</dbReference>
<dbReference type="Pfam" id="PF08758">
    <property type="entry name" value="Cadherin_pro"/>
    <property type="match status" value="1"/>
</dbReference>
<dbReference type="CDD" id="cd11304">
    <property type="entry name" value="Cadherin_repeat"/>
    <property type="match status" value="4"/>
</dbReference>
<sequence>MAVPSSVPPVLQELPEVLGVHAAPRRRKRDWVIPPIKVPENERGPFPKKLVQIKSNRDRDTKIFYSITGQGADAPPEGIFTIEKESGWMKVTQPLDREHIDKYHLFSHAVSENGKPVEEPMEIIVTVTDQNDNKPQFTQEVFRGSVPEGALPGTSVMQVTATDADDAVDSYNGVIAYSILSQEPREPHPHMFTVNRATGTLSVIASGLDREVLTVTDRDLPPNTGPFRAELIHGSGDSWAVEVSDKDDTVTLRLVAPLEPEQYSVYLRLLDRPGKAQLTVITARVCDCEGPVQSCPQRSQTATGLPFILAALGALLALLLILLLLLLFMRRRKVTKEPLLLPEDDTRDNVFYYGEEGGGEEDQDYDLRQLHRGLDARPEVLLRNDVAPTLLPAPQYRPRPANPDDIGTFIEESLPPGWRWPLRADPGLYHTPAVCQAGDARMSALVCVSFAECGEPRRAAYLSNDTRFKVSRDGVVSTTRPLQLQQQEISFSVHTWDATGKKHSARVTLRRRSHHRSHRHHQQQDATPNVLTFPKPSHGLRRQKRDWVIPPINCPENDRGPFPKKVVQIKSNKDKETKVFYSITGQGADSYPVGVFTIERETGWLEVTKPLDREEIDKYILFSHAVSANGQSVEDPMEIIITVTDQNDNRPIFTKEVFIGYIEENAKPGTSVMTVNATDADDAISMNNGIIGYSILSEEPKSAQRMFTIDPLMGIISVIGTGLDRETTPNYTLIIQAADQEGTGLASSATAIVEVTDANDNPPVFNPTMYEGMVNENEVGVVVTQLKVTDKDMQGSPAWQAVYRIKTGDPDGDFTIITDPKTNNGILKTAKGLDYETKSQYKLVVTVENAVPFTVPLPLSTASVLVAVGDVNEAPIFVPPVKKVEVMEDLPQGHQVTSYTAQDPDRDQRQRITYRMGSDPAGWLAIDPENGIVTATQPLDRESVHAINSTYKAIVLAVDNGSPDATGTGTLLLLLQDVNDNGPMPEPRIFDICSRQPEEQTLNIVDKDLPPNTYPFQAGLEHGSGANWTVRVTGQVLDRQVANLRALQHAHKLFISKGVSEAERMRCRETLRQVLDRVYQPLAVRELLVLQGRPKQSPPSPGEETKLSLVRAPAWLRRLCGQLLSERLMRPNGVQAVVRGIMEGTGGGAGAEAAAVDWRKCDTVAKILASCPQQCLSLEDYYRLVCPQILDLLHIQDKLTARQFQRVATTTLLTMAKEHPQLAEKHLLQPLLAPLLRCSETAELAVEDLSAGTVLVTEAELGSCVEDVLKVYVVGNDSSSLLLGSLQSVLGVVFSLYSFAKQNVSYLRSPCQEILLWFLEKSEREVSLAVLEGFAGLNSSVCALHPRCQFHVGSEGGATVAVEETISDEDEALYQKVSSEQCRVENLVELLSHCQKSGLAGDFFVQCLKALTRVAAEDEEASNLAAVPGGSLLELEQYHAAQRRKLLVLQLVATLCESVSDTIFTDIVQVEEFVAATLQRACLSPAQGPGAAAETQTLAMAMGLVAAMLGGAVQDQRWGHRGSSWCLEWGGVCGVETEGSQLGAAVGLQSALCGSCTSGLLACLARSVLGSEPPVTSVPALLLSPTQLQSSDFAVLKRLVPLLEELSRTYPEPLTQELAADLRIAICTHGAFSPETVGAAADSVLGKKPGMGAQSPAGTPGGAPSPGGGQAPPRHSLLAPRERSEEQSVSHEPGTVGPTPSPCADSPAPAGLQELLVSAYDPQPPSRAAALRCLASLITQRDPEALRLQEKLLQVFLENMQHEDAFVYLSAIQGIALLSSEYPEQILPVLLARYGCPVRGTEDTVATVTRMKLGEVLMRVTRALGDMVFKHREPLIQAFLRGARDPDSTLRASSLSNLGELCQRLGFQLGSIIQEVTSCLTAIAKTDPEAEVRRAAVHVVVVLLRGLSEKATEVLQDVLRDLYRLLKHVVVAEPDGATVLHAQLALEELDTVMRRVLFPPQTLEKKIVVLP</sequence>
<evidence type="ECO:0000256" key="7">
    <source>
        <dbReference type="ARBA" id="ARBA00022837"/>
    </source>
</evidence>
<evidence type="ECO:0000313" key="16">
    <source>
        <dbReference type="EMBL" id="PKU38458.1"/>
    </source>
</evidence>
<dbReference type="FunFam" id="2.60.40.60:FF:000019">
    <property type="entry name" value="Cadherin 2"/>
    <property type="match status" value="1"/>
</dbReference>
<dbReference type="OrthoDB" id="39591at2759"/>
<feature type="compositionally biased region" description="Gly residues" evidence="13">
    <location>
        <begin position="1659"/>
        <end position="1670"/>
    </location>
</feature>
<evidence type="ECO:0000313" key="17">
    <source>
        <dbReference type="Proteomes" id="UP000233556"/>
    </source>
</evidence>
<feature type="domain" description="Cadherin" evidence="15">
    <location>
        <begin position="654"/>
        <end position="765"/>
    </location>
</feature>
<dbReference type="PROSITE" id="PS50268">
    <property type="entry name" value="CADHERIN_2"/>
    <property type="match status" value="6"/>
</dbReference>
<evidence type="ECO:0000256" key="14">
    <source>
        <dbReference type="SAM" id="Phobius"/>
    </source>
</evidence>
<evidence type="ECO:0000256" key="6">
    <source>
        <dbReference type="ARBA" id="ARBA00022737"/>
    </source>
</evidence>
<feature type="compositionally biased region" description="Basic and acidic residues" evidence="13">
    <location>
        <begin position="1680"/>
        <end position="1689"/>
    </location>
</feature>
<evidence type="ECO:0000256" key="12">
    <source>
        <dbReference type="PROSITE-ProRule" id="PRU00043"/>
    </source>
</evidence>
<evidence type="ECO:0000256" key="2">
    <source>
        <dbReference type="ARBA" id="ARBA00005724"/>
    </source>
</evidence>
<feature type="domain" description="Cadherin" evidence="15">
    <location>
        <begin position="766"/>
        <end position="877"/>
    </location>
</feature>
<dbReference type="PROSITE" id="PS00232">
    <property type="entry name" value="CADHERIN_1"/>
    <property type="match status" value="3"/>
</dbReference>
<dbReference type="InterPro" id="IPR014868">
    <property type="entry name" value="Cadherin_pro_dom"/>
</dbReference>
<dbReference type="EMBL" id="KZ506739">
    <property type="protein sequence ID" value="PKU38458.1"/>
    <property type="molecule type" value="Genomic_DNA"/>
</dbReference>
<keyword evidence="11" id="KW-0325">Glycoprotein</keyword>
<dbReference type="FunFam" id="2.60.40.60:FF:000011">
    <property type="entry name" value="Cadherin 1"/>
    <property type="match status" value="2"/>
</dbReference>
<dbReference type="InterPro" id="IPR019451">
    <property type="entry name" value="Rtp1_C1"/>
</dbReference>
<evidence type="ECO:0000256" key="13">
    <source>
        <dbReference type="SAM" id="MobiDB-lite"/>
    </source>
</evidence>
<comment type="subcellular location">
    <subcellularLocation>
        <location evidence="1">Cell membrane</location>
        <topology evidence="1">Single-pass type I membrane protein</topology>
    </subcellularLocation>
</comment>
<dbReference type="FunFam" id="2.60.40.60:FF:000027">
    <property type="entry name" value="Cadherin 2"/>
    <property type="match status" value="1"/>
</dbReference>
<dbReference type="CDD" id="cd00031">
    <property type="entry name" value="CA_like"/>
    <property type="match status" value="2"/>
</dbReference>
<dbReference type="PANTHER" id="PTHR20959">
    <property type="entry name" value="TRANSPORT AND GOLGI ORGANIZATION PROTEIN 6 FAMILY MEMBER"/>
    <property type="match status" value="1"/>
</dbReference>
<dbReference type="GO" id="GO:0009306">
    <property type="term" value="P:protein secretion"/>
    <property type="evidence" value="ECO:0007669"/>
    <property type="project" value="TreeGrafter"/>
</dbReference>
<dbReference type="Pfam" id="PF10304">
    <property type="entry name" value="RTP1_C2"/>
    <property type="match status" value="1"/>
</dbReference>
<feature type="domain" description="Cadherin" evidence="15">
    <location>
        <begin position="30"/>
        <end position="137"/>
    </location>
</feature>
<keyword evidence="10 14" id="KW-0472">Membrane</keyword>
<dbReference type="Gene3D" id="1.25.10.10">
    <property type="entry name" value="Leucine-rich Repeat Variant"/>
    <property type="match status" value="1"/>
</dbReference>
<dbReference type="InterPro" id="IPR019414">
    <property type="entry name" value="Rtp1_C2"/>
</dbReference>
<dbReference type="FunFam" id="1.25.10.10:FF:000429">
    <property type="entry name" value="Transport and golgi organization 6 homolog"/>
    <property type="match status" value="1"/>
</dbReference>
<dbReference type="SUPFAM" id="SSF49313">
    <property type="entry name" value="Cadherin-like"/>
    <property type="match status" value="8"/>
</dbReference>
<dbReference type="SUPFAM" id="SSF48371">
    <property type="entry name" value="ARM repeat"/>
    <property type="match status" value="1"/>
</dbReference>
<feature type="region of interest" description="Disordered" evidence="13">
    <location>
        <begin position="511"/>
        <end position="534"/>
    </location>
</feature>
<dbReference type="FunFam" id="2.60.40.60:FF:000022">
    <property type="entry name" value="Cadherin 2"/>
    <property type="match status" value="2"/>
</dbReference>
<gene>
    <name evidence="16" type="ORF">llap_11229</name>
</gene>
<keyword evidence="8" id="KW-0130">Cell adhesion</keyword>
<evidence type="ECO:0000256" key="8">
    <source>
        <dbReference type="ARBA" id="ARBA00022889"/>
    </source>
</evidence>
<feature type="domain" description="Cadherin" evidence="15">
    <location>
        <begin position="878"/>
        <end position="989"/>
    </location>
</feature>
<dbReference type="Pfam" id="PF25267">
    <property type="entry name" value="TANGO6_N"/>
    <property type="match status" value="1"/>
</dbReference>
<feature type="domain" description="Cadherin" evidence="15">
    <location>
        <begin position="138"/>
        <end position="298"/>
    </location>
</feature>
<organism evidence="16 17">
    <name type="scientific">Limosa lapponica baueri</name>
    <dbReference type="NCBI Taxonomy" id="1758121"/>
    <lineage>
        <taxon>Eukaryota</taxon>
        <taxon>Metazoa</taxon>
        <taxon>Chordata</taxon>
        <taxon>Craniata</taxon>
        <taxon>Vertebrata</taxon>
        <taxon>Euteleostomi</taxon>
        <taxon>Archelosauria</taxon>
        <taxon>Archosauria</taxon>
        <taxon>Dinosauria</taxon>
        <taxon>Saurischia</taxon>
        <taxon>Theropoda</taxon>
        <taxon>Coelurosauria</taxon>
        <taxon>Aves</taxon>
        <taxon>Neognathae</taxon>
        <taxon>Neoaves</taxon>
        <taxon>Charadriiformes</taxon>
        <taxon>Scolopacidae</taxon>
        <taxon>Limosa</taxon>
    </lineage>
</organism>
<keyword evidence="9 14" id="KW-1133">Transmembrane helix</keyword>
<dbReference type="InterPro" id="IPR020894">
    <property type="entry name" value="Cadherin_CS"/>
</dbReference>
<dbReference type="Pfam" id="PF10363">
    <property type="entry name" value="RTP1_C1"/>
    <property type="match status" value="1"/>
</dbReference>
<dbReference type="GO" id="GO:0009986">
    <property type="term" value="C:cell surface"/>
    <property type="evidence" value="ECO:0007669"/>
    <property type="project" value="UniProtKB-ARBA"/>
</dbReference>
<dbReference type="GO" id="GO:0005509">
    <property type="term" value="F:calcium ion binding"/>
    <property type="evidence" value="ECO:0007669"/>
    <property type="project" value="UniProtKB-UniRule"/>
</dbReference>
<evidence type="ECO:0000256" key="4">
    <source>
        <dbReference type="ARBA" id="ARBA00022692"/>
    </source>
</evidence>
<feature type="domain" description="Cadherin" evidence="15">
    <location>
        <begin position="571"/>
        <end position="653"/>
    </location>
</feature>
<dbReference type="PRINTS" id="PR00205">
    <property type="entry name" value="CADHERIN"/>
</dbReference>
<keyword evidence="6" id="KW-0677">Repeat</keyword>
<evidence type="ECO:0000256" key="5">
    <source>
        <dbReference type="ARBA" id="ARBA00022723"/>
    </source>
</evidence>
<feature type="compositionally biased region" description="Basic residues" evidence="13">
    <location>
        <begin position="511"/>
        <end position="521"/>
    </location>
</feature>
<dbReference type="InterPro" id="IPR016024">
    <property type="entry name" value="ARM-type_fold"/>
</dbReference>
<dbReference type="SMART" id="SM00112">
    <property type="entry name" value="CA"/>
    <property type="match status" value="6"/>
</dbReference>
<dbReference type="InterPro" id="IPR015919">
    <property type="entry name" value="Cadherin-like_sf"/>
</dbReference>
<dbReference type="Proteomes" id="UP000233556">
    <property type="component" value="Unassembled WGS sequence"/>
</dbReference>
<dbReference type="GO" id="GO:0005886">
    <property type="term" value="C:plasma membrane"/>
    <property type="evidence" value="ECO:0007669"/>
    <property type="project" value="UniProtKB-SubCell"/>
</dbReference>
<feature type="transmembrane region" description="Helical" evidence="14">
    <location>
        <begin position="304"/>
        <end position="328"/>
    </location>
</feature>
<accession>A0A2I0TXB7</accession>